<keyword evidence="5 6" id="KW-0449">Lipoprotein</keyword>
<dbReference type="HOGENOM" id="CLU_067080_0_0_9"/>
<protein>
    <recommendedName>
        <fullName evidence="6">Lipoprotein</fullName>
    </recommendedName>
</protein>
<evidence type="ECO:0000313" key="9">
    <source>
        <dbReference type="Proteomes" id="UP000013523"/>
    </source>
</evidence>
<dbReference type="PATRIC" id="fig|86416.3.peg.4221"/>
<feature type="lipid moiety-binding region" description="S-diacylglycerol cysteine" evidence="7">
    <location>
        <position position="21"/>
    </location>
</feature>
<name>R4KH53_CLOPA</name>
<dbReference type="PANTHER" id="PTHR30429:SF0">
    <property type="entry name" value="METHIONINE-BINDING LIPOPROTEIN METQ"/>
    <property type="match status" value="1"/>
</dbReference>
<sequence>MKFKKILFASIMSGVLLLGGCGTKSADKTSTSSKEVTIKIMASVTPHTEILEHIKPVLKKEGINLQIISSDEQANESVRDKIVDANYDQHLPYLRSVAKEIHFDYSVLCAVDVEPIGFYSKKIKSIDELKNEAKILITNDPSNEYRMLVLLQSKGLIKLKDGISDFKATPKDIVDNPKNLKFIEVDPGLLTRNLPEVDGAIINTNRVLEAGIDPKTALFREDAKSPYANLVVVRKVDEKRPELQKLKAALLTDDVRKFINEKYGVAVVPVF</sequence>
<dbReference type="PIRSF" id="PIRSF002854">
    <property type="entry name" value="MetQ"/>
    <property type="match status" value="1"/>
</dbReference>
<dbReference type="PANTHER" id="PTHR30429">
    <property type="entry name" value="D-METHIONINE-BINDING LIPOPROTEIN METQ"/>
    <property type="match status" value="1"/>
</dbReference>
<dbReference type="Pfam" id="PF03180">
    <property type="entry name" value="Lipoprotein_9"/>
    <property type="match status" value="1"/>
</dbReference>
<dbReference type="GO" id="GO:0016020">
    <property type="term" value="C:membrane"/>
    <property type="evidence" value="ECO:0007669"/>
    <property type="project" value="UniProtKB-SubCell"/>
</dbReference>
<evidence type="ECO:0000256" key="4">
    <source>
        <dbReference type="ARBA" id="ARBA00023139"/>
    </source>
</evidence>
<evidence type="ECO:0000313" key="8">
    <source>
        <dbReference type="EMBL" id="AGK98945.1"/>
    </source>
</evidence>
<dbReference type="RefSeq" id="WP_015617219.1">
    <property type="nucleotide sequence ID" value="NC_021182.1"/>
</dbReference>
<keyword evidence="3" id="KW-0472">Membrane</keyword>
<dbReference type="eggNOG" id="COG1464">
    <property type="taxonomic scope" value="Bacteria"/>
</dbReference>
<dbReference type="Gene3D" id="3.40.190.10">
    <property type="entry name" value="Periplasmic binding protein-like II"/>
    <property type="match status" value="2"/>
</dbReference>
<proteinExistence type="inferred from homology"/>
<dbReference type="KEGG" id="cpas:Clopa_4216"/>
<evidence type="ECO:0000256" key="7">
    <source>
        <dbReference type="PIRSR" id="PIRSR002854-1"/>
    </source>
</evidence>
<evidence type="ECO:0000256" key="1">
    <source>
        <dbReference type="ARBA" id="ARBA00004635"/>
    </source>
</evidence>
<dbReference type="SUPFAM" id="SSF53850">
    <property type="entry name" value="Periplasmic binding protein-like II"/>
    <property type="match status" value="1"/>
</dbReference>
<reference evidence="8 9" key="1">
    <citation type="submission" date="2012-01" db="EMBL/GenBank/DDBJ databases">
        <title>Complete sequence of chromosome of Clostridium pasteurianum BC1.</title>
        <authorList>
            <consortium name="US DOE Joint Genome Institute"/>
            <person name="Lucas S."/>
            <person name="Han J."/>
            <person name="Lapidus A."/>
            <person name="Cheng J.-F."/>
            <person name="Goodwin L."/>
            <person name="Pitluck S."/>
            <person name="Peters L."/>
            <person name="Mikhailova N."/>
            <person name="Teshima H."/>
            <person name="Detter J.C."/>
            <person name="Han C."/>
            <person name="Tapia R."/>
            <person name="Land M."/>
            <person name="Hauser L."/>
            <person name="Kyrpides N."/>
            <person name="Ivanova N."/>
            <person name="Pagani I."/>
            <person name="Dunn J."/>
            <person name="Taghavi S."/>
            <person name="Francis A."/>
            <person name="van der Lelie D."/>
            <person name="Woyke T."/>
        </authorList>
    </citation>
    <scope>NUCLEOTIDE SEQUENCE [LARGE SCALE GENOMIC DNA]</scope>
    <source>
        <strain evidence="8 9">BC1</strain>
    </source>
</reference>
<organism evidence="8 9">
    <name type="scientific">Clostridium pasteurianum BC1</name>
    <dbReference type="NCBI Taxonomy" id="86416"/>
    <lineage>
        <taxon>Bacteria</taxon>
        <taxon>Bacillati</taxon>
        <taxon>Bacillota</taxon>
        <taxon>Clostridia</taxon>
        <taxon>Eubacteriales</taxon>
        <taxon>Clostridiaceae</taxon>
        <taxon>Clostridium</taxon>
    </lineage>
</organism>
<keyword evidence="9" id="KW-1185">Reference proteome</keyword>
<keyword evidence="2" id="KW-0732">Signal</keyword>
<gene>
    <name evidence="8" type="ORF">Clopa_4216</name>
</gene>
<comment type="similarity">
    <text evidence="6">Belongs to the nlpA lipoprotein family.</text>
</comment>
<dbReference type="PROSITE" id="PS51257">
    <property type="entry name" value="PROKAR_LIPOPROTEIN"/>
    <property type="match status" value="1"/>
</dbReference>
<evidence type="ECO:0000256" key="6">
    <source>
        <dbReference type="PIRNR" id="PIRNR002854"/>
    </source>
</evidence>
<dbReference type="STRING" id="86416.Clopa_4216"/>
<evidence type="ECO:0000256" key="2">
    <source>
        <dbReference type="ARBA" id="ARBA00022729"/>
    </source>
</evidence>
<accession>R4KH53</accession>
<dbReference type="OrthoDB" id="9812878at2"/>
<evidence type="ECO:0000256" key="3">
    <source>
        <dbReference type="ARBA" id="ARBA00023136"/>
    </source>
</evidence>
<keyword evidence="4" id="KW-0564">Palmitate</keyword>
<dbReference type="Proteomes" id="UP000013523">
    <property type="component" value="Chromosome"/>
</dbReference>
<dbReference type="EMBL" id="CP003261">
    <property type="protein sequence ID" value="AGK98945.1"/>
    <property type="molecule type" value="Genomic_DNA"/>
</dbReference>
<dbReference type="AlphaFoldDB" id="R4KH53"/>
<comment type="subcellular location">
    <subcellularLocation>
        <location evidence="1">Membrane</location>
        <topology evidence="1">Lipid-anchor</topology>
    </subcellularLocation>
</comment>
<dbReference type="InterPro" id="IPR004872">
    <property type="entry name" value="Lipoprotein_NlpA"/>
</dbReference>
<evidence type="ECO:0000256" key="5">
    <source>
        <dbReference type="ARBA" id="ARBA00023288"/>
    </source>
</evidence>